<dbReference type="PANTHER" id="PTHR30565:SF9">
    <property type="entry name" value="PROTEIN YCIF"/>
    <property type="match status" value="1"/>
</dbReference>
<evidence type="ECO:0000313" key="2">
    <source>
        <dbReference type="Proteomes" id="UP000092584"/>
    </source>
</evidence>
<protein>
    <submittedName>
        <fullName evidence="1">Uncharacterized protein</fullName>
    </submittedName>
</protein>
<dbReference type="InterPro" id="IPR047114">
    <property type="entry name" value="YciF"/>
</dbReference>
<comment type="caution">
    <text evidence="1">The sequence shown here is derived from an EMBL/GenBank/DDBJ whole genome shotgun (WGS) entry which is preliminary data.</text>
</comment>
<sequence length="161" mass="18341">MKTLKDLFGHEIQDIYSAEKQLKAAFPEFIAATDDKELTNLLEKYQEQTNNQFDKVRKIADDLDINPGNSKCEAMEGLIKEANGLLKHDMTKNVKDAGIIARVQRIMHYEISAYGTAVRYAKELDMNEVSSKLQEILDAKYTVDEKLGKMAKRRINEEAIA</sequence>
<dbReference type="AlphaFoldDB" id="A0A1B8TY62"/>
<evidence type="ECO:0000313" key="1">
    <source>
        <dbReference type="EMBL" id="OBY64613.1"/>
    </source>
</evidence>
<name>A0A1B8TY62_9FLAO</name>
<keyword evidence="2" id="KW-1185">Reference proteome</keyword>
<accession>A0A1B8TY62</accession>
<dbReference type="KEGG" id="pob:LPB03_06055"/>
<dbReference type="EMBL" id="LSFM01000022">
    <property type="protein sequence ID" value="OBY64613.1"/>
    <property type="molecule type" value="Genomic_DNA"/>
</dbReference>
<dbReference type="InterPro" id="IPR012347">
    <property type="entry name" value="Ferritin-like"/>
</dbReference>
<dbReference type="Proteomes" id="UP000092584">
    <property type="component" value="Unassembled WGS sequence"/>
</dbReference>
<proteinExistence type="predicted"/>
<dbReference type="RefSeq" id="WP_065319360.1">
    <property type="nucleotide sequence ID" value="NZ_CP017477.1"/>
</dbReference>
<dbReference type="Gene3D" id="1.20.1260.10">
    <property type="match status" value="1"/>
</dbReference>
<dbReference type="SUPFAM" id="SSF47240">
    <property type="entry name" value="Ferritin-like"/>
    <property type="match status" value="1"/>
</dbReference>
<dbReference type="OrthoDB" id="9795056at2"/>
<organism evidence="1 2">
    <name type="scientific">Polaribacter vadi</name>
    <dbReference type="NCBI Taxonomy" id="1774273"/>
    <lineage>
        <taxon>Bacteria</taxon>
        <taxon>Pseudomonadati</taxon>
        <taxon>Bacteroidota</taxon>
        <taxon>Flavobacteriia</taxon>
        <taxon>Flavobacteriales</taxon>
        <taxon>Flavobacteriaceae</taxon>
    </lineage>
</organism>
<dbReference type="InterPro" id="IPR010287">
    <property type="entry name" value="DUF892_YciF-like"/>
</dbReference>
<dbReference type="Pfam" id="PF05974">
    <property type="entry name" value="DUF892"/>
    <property type="match status" value="1"/>
</dbReference>
<dbReference type="InterPro" id="IPR009078">
    <property type="entry name" value="Ferritin-like_SF"/>
</dbReference>
<gene>
    <name evidence="1" type="ORF">LPB3_06430</name>
</gene>
<dbReference type="PANTHER" id="PTHR30565">
    <property type="entry name" value="PROTEIN YCIF"/>
    <property type="match status" value="1"/>
</dbReference>
<dbReference type="STRING" id="1774273.LPB03_06055"/>
<reference evidence="2" key="1">
    <citation type="submission" date="2016-02" db="EMBL/GenBank/DDBJ databases">
        <authorList>
            <person name="Shin S.-K."/>
            <person name="Yi H."/>
            <person name="Kim E."/>
        </authorList>
    </citation>
    <scope>NUCLEOTIDE SEQUENCE [LARGE SCALE GENOMIC DNA]</scope>
    <source>
        <strain evidence="2">LPB0003</strain>
    </source>
</reference>